<dbReference type="AlphaFoldDB" id="A0A0K9F1A0"/>
<dbReference type="PATRIC" id="fig|582475.4.peg.4811"/>
<dbReference type="OrthoDB" id="9766299at2"/>
<evidence type="ECO:0000313" key="6">
    <source>
        <dbReference type="Proteomes" id="UP000037326"/>
    </source>
</evidence>
<comment type="caution">
    <text evidence="5">The sequence shown here is derived from an EMBL/GenBank/DDBJ whole genome shotgun (WGS) entry which is preliminary data.</text>
</comment>
<dbReference type="PANTHER" id="PTHR43630:SF1">
    <property type="entry name" value="POLY-BETA-1,6-N-ACETYL-D-GLUCOSAMINE SYNTHASE"/>
    <property type="match status" value="1"/>
</dbReference>
<dbReference type="RefSeq" id="WP_049669088.1">
    <property type="nucleotide sequence ID" value="NZ_LFXJ01000013.1"/>
</dbReference>
<accession>A0A0K9F1A0</accession>
<dbReference type="SUPFAM" id="SSF53448">
    <property type="entry name" value="Nucleotide-diphospho-sugar transferases"/>
    <property type="match status" value="1"/>
</dbReference>
<name>A0A0K9F1A0_9BACI</name>
<comment type="similarity">
    <text evidence="1">Belongs to the glycosyltransferase 2 family.</text>
</comment>
<keyword evidence="4" id="KW-1133">Transmembrane helix</keyword>
<feature type="transmembrane region" description="Helical" evidence="4">
    <location>
        <begin position="12"/>
        <end position="37"/>
    </location>
</feature>
<dbReference type="InterPro" id="IPR029044">
    <property type="entry name" value="Nucleotide-diphossugar_trans"/>
</dbReference>
<dbReference type="PANTHER" id="PTHR43630">
    <property type="entry name" value="POLY-BETA-1,6-N-ACETYL-D-GLUCOSAMINE SYNTHASE"/>
    <property type="match status" value="1"/>
</dbReference>
<dbReference type="GO" id="GO:0016757">
    <property type="term" value="F:glycosyltransferase activity"/>
    <property type="evidence" value="ECO:0007669"/>
    <property type="project" value="UniProtKB-KW"/>
</dbReference>
<dbReference type="GeneID" id="96601296"/>
<keyword evidence="4" id="KW-0472">Membrane</keyword>
<evidence type="ECO:0000256" key="4">
    <source>
        <dbReference type="SAM" id="Phobius"/>
    </source>
</evidence>
<proteinExistence type="inferred from homology"/>
<feature type="transmembrane region" description="Helical" evidence="4">
    <location>
        <begin position="355"/>
        <end position="380"/>
    </location>
</feature>
<evidence type="ECO:0000313" key="5">
    <source>
        <dbReference type="EMBL" id="KMY28330.1"/>
    </source>
</evidence>
<dbReference type="Proteomes" id="UP000037326">
    <property type="component" value="Unassembled WGS sequence"/>
</dbReference>
<reference evidence="6" key="1">
    <citation type="submission" date="2015-07" db="EMBL/GenBank/DDBJ databases">
        <authorList>
            <consortium name="Consortium for Microbial Forensics and Genomics (microFORGE)"/>
            <person name="Knight B.M."/>
            <person name="Roberts D.P."/>
            <person name="Lin D."/>
            <person name="Hari K."/>
            <person name="Fletcher J."/>
            <person name="Melcher U."/>
            <person name="Blagden T."/>
            <person name="Winegar R.A."/>
        </authorList>
    </citation>
    <scope>NUCLEOTIDE SEQUENCE [LARGE SCALE GENOMIC DNA]</scope>
    <source>
        <strain evidence="6">DSM 23493</strain>
    </source>
</reference>
<dbReference type="Gene3D" id="3.90.550.10">
    <property type="entry name" value="Spore Coat Polysaccharide Biosynthesis Protein SpsA, Chain A"/>
    <property type="match status" value="1"/>
</dbReference>
<keyword evidence="3 5" id="KW-0808">Transferase</keyword>
<evidence type="ECO:0000256" key="2">
    <source>
        <dbReference type="ARBA" id="ARBA00022676"/>
    </source>
</evidence>
<dbReference type="Pfam" id="PF13641">
    <property type="entry name" value="Glyco_tranf_2_3"/>
    <property type="match status" value="1"/>
</dbReference>
<organism evidence="5 6">
    <name type="scientific">Lysinibacillus xylanilyticus</name>
    <dbReference type="NCBI Taxonomy" id="582475"/>
    <lineage>
        <taxon>Bacteria</taxon>
        <taxon>Bacillati</taxon>
        <taxon>Bacillota</taxon>
        <taxon>Bacilli</taxon>
        <taxon>Bacillales</taxon>
        <taxon>Bacillaceae</taxon>
        <taxon>Lysinibacillus</taxon>
    </lineage>
</organism>
<protein>
    <submittedName>
        <fullName evidence="5">Glycosyl transferase</fullName>
    </submittedName>
</protein>
<sequence>MKVFLDFCMWFFGGFILFYMLIVIVSYCAMFVIAMLAMRKRYKLDPSEYDDAHIDAFYSKPVSLLVPAYNEEIGVVDTVYSLLNLRYPQTEIIIINDGSTDSTLQTVIEHFRMKPVDKIVRTNIPTKQVKQIYESEIYKNCILVDKENGGKADALNVGINVSQYPYFCSIDGDSILDEKSLLRVMKPIILSDGEVIAAGGNIRIANGAKMQLGSVTETHLPNNHLVIMQIIEYARAFLMGRIALSKYNLVLIISGAFSVFSKEWAVEAGGYSTDIIGEDMELVVNIHRLIRKKKEKKRIEFVPDPVCWTEAPQSLGVLRNQRRRWHQGLFESLWKHKTMTLNPKYGLIGLLSFPYFWLVECLGPLVELGGYIYIVVAFFLGKIYYEVAIILLLLFVIYGVIFSIASILFEAWILNTYPRPRDLLRMILLAFTEIFWYRPLTLFWRCEGLLGFVLRRSDWGNMKRVGIGEKEKSV</sequence>
<evidence type="ECO:0000256" key="1">
    <source>
        <dbReference type="ARBA" id="ARBA00006739"/>
    </source>
</evidence>
<keyword evidence="2" id="KW-0328">Glycosyltransferase</keyword>
<evidence type="ECO:0000256" key="3">
    <source>
        <dbReference type="ARBA" id="ARBA00022679"/>
    </source>
</evidence>
<feature type="transmembrane region" description="Helical" evidence="4">
    <location>
        <begin position="387"/>
        <end position="414"/>
    </location>
</feature>
<dbReference type="EMBL" id="LFXJ01000013">
    <property type="protein sequence ID" value="KMY28330.1"/>
    <property type="molecule type" value="Genomic_DNA"/>
</dbReference>
<gene>
    <name evidence="5" type="ORF">ACZ11_24195</name>
</gene>
<dbReference type="CDD" id="cd06423">
    <property type="entry name" value="CESA_like"/>
    <property type="match status" value="1"/>
</dbReference>
<keyword evidence="4" id="KW-0812">Transmembrane</keyword>